<keyword evidence="3" id="KW-1185">Reference proteome</keyword>
<name>A0A3N4HK44_ASCIM</name>
<gene>
    <name evidence="2" type="ORF">BJ508DRAFT_333281</name>
</gene>
<sequence>MTKDDKKIDVYLPSTPQEDSVHCYVVLAEALHAWDVRVTNPDGIAFRAWLLAKYQQGVLEIHRGPGPNSRREGGKGDGKKVQGA</sequence>
<proteinExistence type="predicted"/>
<evidence type="ECO:0000313" key="2">
    <source>
        <dbReference type="EMBL" id="RPA74252.1"/>
    </source>
</evidence>
<dbReference type="AlphaFoldDB" id="A0A3N4HK44"/>
<organism evidence="2 3">
    <name type="scientific">Ascobolus immersus RN42</name>
    <dbReference type="NCBI Taxonomy" id="1160509"/>
    <lineage>
        <taxon>Eukaryota</taxon>
        <taxon>Fungi</taxon>
        <taxon>Dikarya</taxon>
        <taxon>Ascomycota</taxon>
        <taxon>Pezizomycotina</taxon>
        <taxon>Pezizomycetes</taxon>
        <taxon>Pezizales</taxon>
        <taxon>Ascobolaceae</taxon>
        <taxon>Ascobolus</taxon>
    </lineage>
</organism>
<feature type="region of interest" description="Disordered" evidence="1">
    <location>
        <begin position="61"/>
        <end position="84"/>
    </location>
</feature>
<feature type="compositionally biased region" description="Basic and acidic residues" evidence="1">
    <location>
        <begin position="69"/>
        <end position="84"/>
    </location>
</feature>
<reference evidence="2 3" key="1">
    <citation type="journal article" date="2018" name="Nat. Ecol. Evol.">
        <title>Pezizomycetes genomes reveal the molecular basis of ectomycorrhizal truffle lifestyle.</title>
        <authorList>
            <person name="Murat C."/>
            <person name="Payen T."/>
            <person name="Noel B."/>
            <person name="Kuo A."/>
            <person name="Morin E."/>
            <person name="Chen J."/>
            <person name="Kohler A."/>
            <person name="Krizsan K."/>
            <person name="Balestrini R."/>
            <person name="Da Silva C."/>
            <person name="Montanini B."/>
            <person name="Hainaut M."/>
            <person name="Levati E."/>
            <person name="Barry K.W."/>
            <person name="Belfiori B."/>
            <person name="Cichocki N."/>
            <person name="Clum A."/>
            <person name="Dockter R.B."/>
            <person name="Fauchery L."/>
            <person name="Guy J."/>
            <person name="Iotti M."/>
            <person name="Le Tacon F."/>
            <person name="Lindquist E.A."/>
            <person name="Lipzen A."/>
            <person name="Malagnac F."/>
            <person name="Mello A."/>
            <person name="Molinier V."/>
            <person name="Miyauchi S."/>
            <person name="Poulain J."/>
            <person name="Riccioni C."/>
            <person name="Rubini A."/>
            <person name="Sitrit Y."/>
            <person name="Splivallo R."/>
            <person name="Traeger S."/>
            <person name="Wang M."/>
            <person name="Zifcakova L."/>
            <person name="Wipf D."/>
            <person name="Zambonelli A."/>
            <person name="Paolocci F."/>
            <person name="Nowrousian M."/>
            <person name="Ottonello S."/>
            <person name="Baldrian P."/>
            <person name="Spatafora J.W."/>
            <person name="Henrissat B."/>
            <person name="Nagy L.G."/>
            <person name="Aury J.M."/>
            <person name="Wincker P."/>
            <person name="Grigoriev I.V."/>
            <person name="Bonfante P."/>
            <person name="Martin F.M."/>
        </authorList>
    </citation>
    <scope>NUCLEOTIDE SEQUENCE [LARGE SCALE GENOMIC DNA]</scope>
    <source>
        <strain evidence="2 3">RN42</strain>
    </source>
</reference>
<dbReference type="EMBL" id="ML119796">
    <property type="protein sequence ID" value="RPA74252.1"/>
    <property type="molecule type" value="Genomic_DNA"/>
</dbReference>
<evidence type="ECO:0000256" key="1">
    <source>
        <dbReference type="SAM" id="MobiDB-lite"/>
    </source>
</evidence>
<dbReference type="Proteomes" id="UP000275078">
    <property type="component" value="Unassembled WGS sequence"/>
</dbReference>
<evidence type="ECO:0000313" key="3">
    <source>
        <dbReference type="Proteomes" id="UP000275078"/>
    </source>
</evidence>
<protein>
    <submittedName>
        <fullName evidence="2">Uncharacterized protein</fullName>
    </submittedName>
</protein>
<accession>A0A3N4HK44</accession>